<dbReference type="AlphaFoldDB" id="A0A164UZ31"/>
<gene>
    <name evidence="1" type="ORF">APZ42_023416</name>
</gene>
<proteinExistence type="predicted"/>
<accession>A0A164UZ31</accession>
<reference evidence="1 2" key="1">
    <citation type="submission" date="2016-03" db="EMBL/GenBank/DDBJ databases">
        <title>EvidentialGene: Evidence-directed Construction of Genes on Genomes.</title>
        <authorList>
            <person name="Gilbert D.G."/>
            <person name="Choi J.-H."/>
            <person name="Mockaitis K."/>
            <person name="Colbourne J."/>
            <person name="Pfrender M."/>
        </authorList>
    </citation>
    <scope>NUCLEOTIDE SEQUENCE [LARGE SCALE GENOMIC DNA]</scope>
    <source>
        <strain evidence="1 2">Xinb3</strain>
        <tissue evidence="1">Complete organism</tissue>
    </source>
</reference>
<dbReference type="EMBL" id="LRGB01001550">
    <property type="protein sequence ID" value="KZS11811.1"/>
    <property type="molecule type" value="Genomic_DNA"/>
</dbReference>
<organism evidence="1 2">
    <name type="scientific">Daphnia magna</name>
    <dbReference type="NCBI Taxonomy" id="35525"/>
    <lineage>
        <taxon>Eukaryota</taxon>
        <taxon>Metazoa</taxon>
        <taxon>Ecdysozoa</taxon>
        <taxon>Arthropoda</taxon>
        <taxon>Crustacea</taxon>
        <taxon>Branchiopoda</taxon>
        <taxon>Diplostraca</taxon>
        <taxon>Cladocera</taxon>
        <taxon>Anomopoda</taxon>
        <taxon>Daphniidae</taxon>
        <taxon>Daphnia</taxon>
    </lineage>
</organism>
<comment type="caution">
    <text evidence="1">The sequence shown here is derived from an EMBL/GenBank/DDBJ whole genome shotgun (WGS) entry which is preliminary data.</text>
</comment>
<evidence type="ECO:0000313" key="1">
    <source>
        <dbReference type="EMBL" id="KZS11811.1"/>
    </source>
</evidence>
<protein>
    <submittedName>
        <fullName evidence="1">Uncharacterized protein</fullName>
    </submittedName>
</protein>
<keyword evidence="2" id="KW-1185">Reference proteome</keyword>
<name>A0A164UZ31_9CRUS</name>
<sequence length="53" mass="5822">MAVSNSRSPSFRFKSTLSNVKVLTVGSRGAQNAMLSCIIRLPSVVTHFLFAFF</sequence>
<evidence type="ECO:0000313" key="2">
    <source>
        <dbReference type="Proteomes" id="UP000076858"/>
    </source>
</evidence>
<dbReference type="Proteomes" id="UP000076858">
    <property type="component" value="Unassembled WGS sequence"/>
</dbReference>